<comment type="caution">
    <text evidence="1">The sequence shown here is derived from an EMBL/GenBank/DDBJ whole genome shotgun (WGS) entry which is preliminary data.</text>
</comment>
<proteinExistence type="predicted"/>
<evidence type="ECO:0000313" key="2">
    <source>
        <dbReference type="Proteomes" id="UP001457282"/>
    </source>
</evidence>
<keyword evidence="2" id="KW-1185">Reference proteome</keyword>
<sequence>MSISLYDWKVIGGLPISDISYKEFIPTNDDLQQENKDRDVPYGLFNSTRVKVSLALTTVGYIYHGLGGIATYPEGFGYSNACLPIHYVIGWLGEHFSYLYKRRADKEFSAYYPLLARYAGVVGRDLSITFARIIFRSNESVNYHPTAFTEAEDCFLIDDEQLSNERFEFLFCMRSTFLPVRVDDHLSLEPHYPDRFARQFG</sequence>
<name>A0AAW1YRV3_RUBAR</name>
<organism evidence="1 2">
    <name type="scientific">Rubus argutus</name>
    <name type="common">Southern blackberry</name>
    <dbReference type="NCBI Taxonomy" id="59490"/>
    <lineage>
        <taxon>Eukaryota</taxon>
        <taxon>Viridiplantae</taxon>
        <taxon>Streptophyta</taxon>
        <taxon>Embryophyta</taxon>
        <taxon>Tracheophyta</taxon>
        <taxon>Spermatophyta</taxon>
        <taxon>Magnoliopsida</taxon>
        <taxon>eudicotyledons</taxon>
        <taxon>Gunneridae</taxon>
        <taxon>Pentapetalae</taxon>
        <taxon>rosids</taxon>
        <taxon>fabids</taxon>
        <taxon>Rosales</taxon>
        <taxon>Rosaceae</taxon>
        <taxon>Rosoideae</taxon>
        <taxon>Rosoideae incertae sedis</taxon>
        <taxon>Rubus</taxon>
    </lineage>
</organism>
<protein>
    <submittedName>
        <fullName evidence="1">Uncharacterized protein</fullName>
    </submittedName>
</protein>
<dbReference type="Proteomes" id="UP001457282">
    <property type="component" value="Unassembled WGS sequence"/>
</dbReference>
<accession>A0AAW1YRV3</accession>
<dbReference type="EMBL" id="JBEDUW010000001">
    <property type="protein sequence ID" value="KAK9951313.1"/>
    <property type="molecule type" value="Genomic_DNA"/>
</dbReference>
<evidence type="ECO:0000313" key="1">
    <source>
        <dbReference type="EMBL" id="KAK9951313.1"/>
    </source>
</evidence>
<dbReference type="AlphaFoldDB" id="A0AAW1YRV3"/>
<gene>
    <name evidence="1" type="ORF">M0R45_006767</name>
</gene>
<reference evidence="1 2" key="1">
    <citation type="journal article" date="2023" name="G3 (Bethesda)">
        <title>A chromosome-length genome assembly and annotation of blackberry (Rubus argutus, cv. 'Hillquist').</title>
        <authorList>
            <person name="Bruna T."/>
            <person name="Aryal R."/>
            <person name="Dudchenko O."/>
            <person name="Sargent D.J."/>
            <person name="Mead D."/>
            <person name="Buti M."/>
            <person name="Cavallini A."/>
            <person name="Hytonen T."/>
            <person name="Andres J."/>
            <person name="Pham M."/>
            <person name="Weisz D."/>
            <person name="Mascagni F."/>
            <person name="Usai G."/>
            <person name="Natali L."/>
            <person name="Bassil N."/>
            <person name="Fernandez G.E."/>
            <person name="Lomsadze A."/>
            <person name="Armour M."/>
            <person name="Olukolu B."/>
            <person name="Poorten T."/>
            <person name="Britton C."/>
            <person name="Davik J."/>
            <person name="Ashrafi H."/>
            <person name="Aiden E.L."/>
            <person name="Borodovsky M."/>
            <person name="Worthington M."/>
        </authorList>
    </citation>
    <scope>NUCLEOTIDE SEQUENCE [LARGE SCALE GENOMIC DNA]</scope>
    <source>
        <strain evidence="1">PI 553951</strain>
    </source>
</reference>